<feature type="transmembrane region" description="Helical" evidence="1">
    <location>
        <begin position="21"/>
        <end position="42"/>
    </location>
</feature>
<keyword evidence="1" id="KW-0472">Membrane</keyword>
<dbReference type="Proteomes" id="UP000887578">
    <property type="component" value="Unplaced"/>
</dbReference>
<dbReference type="WBParaSite" id="PDA_v2.g21975.t1">
    <property type="protein sequence ID" value="PDA_v2.g21975.t1"/>
    <property type="gene ID" value="PDA_v2.g21975"/>
</dbReference>
<evidence type="ECO:0000313" key="3">
    <source>
        <dbReference type="WBParaSite" id="PDA_v2.g21975.t1"/>
    </source>
</evidence>
<dbReference type="AlphaFoldDB" id="A0A914PUP6"/>
<evidence type="ECO:0000256" key="1">
    <source>
        <dbReference type="SAM" id="Phobius"/>
    </source>
</evidence>
<organism evidence="2 3">
    <name type="scientific">Panagrolaimus davidi</name>
    <dbReference type="NCBI Taxonomy" id="227884"/>
    <lineage>
        <taxon>Eukaryota</taxon>
        <taxon>Metazoa</taxon>
        <taxon>Ecdysozoa</taxon>
        <taxon>Nematoda</taxon>
        <taxon>Chromadorea</taxon>
        <taxon>Rhabditida</taxon>
        <taxon>Tylenchina</taxon>
        <taxon>Panagrolaimomorpha</taxon>
        <taxon>Panagrolaimoidea</taxon>
        <taxon>Panagrolaimidae</taxon>
        <taxon>Panagrolaimus</taxon>
    </lineage>
</organism>
<proteinExistence type="predicted"/>
<keyword evidence="1" id="KW-1133">Transmembrane helix</keyword>
<accession>A0A914PUP6</accession>
<sequence>MFGKLKLMLVKDLKSSYRARWYILVVEILLILIFIPAIWYSFASVHKDAQIDEYAQEEIDSFKNGGVYNNGDGDGGGDGNNGPNVLYFEATDDIDITPIRNALALMGFNLIDFRFNNENNYPGRTYANFTSVSYNPPKLYYDVVYMTSDVRGN</sequence>
<keyword evidence="1" id="KW-0812">Transmembrane</keyword>
<keyword evidence="2" id="KW-1185">Reference proteome</keyword>
<reference evidence="3" key="1">
    <citation type="submission" date="2022-11" db="UniProtKB">
        <authorList>
            <consortium name="WormBaseParasite"/>
        </authorList>
    </citation>
    <scope>IDENTIFICATION</scope>
</reference>
<evidence type="ECO:0000313" key="2">
    <source>
        <dbReference type="Proteomes" id="UP000887578"/>
    </source>
</evidence>
<protein>
    <submittedName>
        <fullName evidence="3">ABC transporter permease</fullName>
    </submittedName>
</protein>
<name>A0A914PUP6_9BILA</name>